<dbReference type="GO" id="GO:0006285">
    <property type="term" value="P:base-excision repair, AP site formation"/>
    <property type="evidence" value="ECO:0007669"/>
    <property type="project" value="TreeGrafter"/>
</dbReference>
<dbReference type="InterPro" id="IPR011257">
    <property type="entry name" value="DNA_glycosylase"/>
</dbReference>
<dbReference type="GO" id="GO:0005737">
    <property type="term" value="C:cytoplasm"/>
    <property type="evidence" value="ECO:0007669"/>
    <property type="project" value="TreeGrafter"/>
</dbReference>
<dbReference type="InterPro" id="IPR051912">
    <property type="entry name" value="Alkylbase_DNA_Glycosylase/TA"/>
</dbReference>
<gene>
    <name evidence="3" type="ORF">IV500_13910</name>
</gene>
<organism evidence="3 4">
    <name type="scientific">Arthrobacter terrae</name>
    <dbReference type="NCBI Taxonomy" id="2935737"/>
    <lineage>
        <taxon>Bacteria</taxon>
        <taxon>Bacillati</taxon>
        <taxon>Actinomycetota</taxon>
        <taxon>Actinomycetes</taxon>
        <taxon>Micrococcales</taxon>
        <taxon>Micrococcaceae</taxon>
        <taxon>Arthrobacter</taxon>
    </lineage>
</organism>
<dbReference type="PANTHER" id="PTHR43003">
    <property type="entry name" value="DNA-3-METHYLADENINE GLYCOSYLASE"/>
    <property type="match status" value="1"/>
</dbReference>
<evidence type="ECO:0000313" key="3">
    <source>
        <dbReference type="EMBL" id="MBG0740477.1"/>
    </source>
</evidence>
<dbReference type="PANTHER" id="PTHR43003:SF6">
    <property type="entry name" value="DNA GLYCOSYLASE"/>
    <property type="match status" value="1"/>
</dbReference>
<dbReference type="RefSeq" id="WP_196397402.1">
    <property type="nucleotide sequence ID" value="NZ_JADNYM010000017.1"/>
</dbReference>
<protein>
    <submittedName>
        <fullName evidence="3">3-methyladenine DNA glycosylase</fullName>
    </submittedName>
</protein>
<dbReference type="Proteomes" id="UP000655366">
    <property type="component" value="Unassembled WGS sequence"/>
</dbReference>
<comment type="caution">
    <text evidence="3">The sequence shown here is derived from an EMBL/GenBank/DDBJ whole genome shotgun (WGS) entry which is preliminary data.</text>
</comment>
<dbReference type="GO" id="GO:0032131">
    <property type="term" value="F:alkylated DNA binding"/>
    <property type="evidence" value="ECO:0007669"/>
    <property type="project" value="TreeGrafter"/>
</dbReference>
<dbReference type="GO" id="GO:0008725">
    <property type="term" value="F:DNA-3-methyladenine glycosylase activity"/>
    <property type="evidence" value="ECO:0007669"/>
    <property type="project" value="TreeGrafter"/>
</dbReference>
<accession>A0A931CP67</accession>
<keyword evidence="1" id="KW-0227">DNA damage</keyword>
<keyword evidence="2" id="KW-0234">DNA repair</keyword>
<name>A0A931CP67_9MICC</name>
<dbReference type="SUPFAM" id="SSF48150">
    <property type="entry name" value="DNA-glycosylase"/>
    <property type="match status" value="1"/>
</dbReference>
<keyword evidence="4" id="KW-1185">Reference proteome</keyword>
<evidence type="ECO:0000313" key="4">
    <source>
        <dbReference type="Proteomes" id="UP000655366"/>
    </source>
</evidence>
<dbReference type="Gene3D" id="1.10.340.30">
    <property type="entry name" value="Hypothetical protein, domain 2"/>
    <property type="match status" value="1"/>
</dbReference>
<evidence type="ECO:0000256" key="2">
    <source>
        <dbReference type="ARBA" id="ARBA00023204"/>
    </source>
</evidence>
<dbReference type="AlphaFoldDB" id="A0A931CP67"/>
<sequence>MTAATTETSALELVWEPAGPLDLQQTLGTLPRGSSDRTIMLAGNQAWLGLATDAGVATVQLTVRTHDAGQQTVTARAWGPGASAALAGVPALLGANDDWSGFDHPDFHATLPRLVTEARRRNPAVRLPATGRMVDAIIPAVLEQKVTMKEARHSFRFLVHKYGSPAPGAAAAGPVPAGLMIAPSSEQWARIPSWEWHRAGVGPQRSATVMRLTKVASSLERLAALPAQEAAAKLQTIPGIGLWTAAEVTQRTHGDADSVSFGDYHLAAFVGRALTGRPVDDAGMGALLEPWRGHRQRVVRMLGLSGFRKPAFGPRMTIQDHRWH</sequence>
<dbReference type="GO" id="GO:0032993">
    <property type="term" value="C:protein-DNA complex"/>
    <property type="evidence" value="ECO:0007669"/>
    <property type="project" value="TreeGrafter"/>
</dbReference>
<dbReference type="EMBL" id="JADNYM010000017">
    <property type="protein sequence ID" value="MBG0740477.1"/>
    <property type="molecule type" value="Genomic_DNA"/>
</dbReference>
<reference evidence="3 4" key="1">
    <citation type="submission" date="2020-11" db="EMBL/GenBank/DDBJ databases">
        <title>Arthrobacter antarcticus sp. nov., isolated from Antarctic Soil.</title>
        <authorList>
            <person name="Li J."/>
        </authorList>
    </citation>
    <scope>NUCLEOTIDE SEQUENCE [LARGE SCALE GENOMIC DNA]</scope>
    <source>
        <strain evidence="3 4">Z1-20</strain>
    </source>
</reference>
<evidence type="ECO:0000256" key="1">
    <source>
        <dbReference type="ARBA" id="ARBA00022763"/>
    </source>
</evidence>
<dbReference type="GO" id="GO:0043916">
    <property type="term" value="F:DNA-7-methylguanine glycosylase activity"/>
    <property type="evidence" value="ECO:0007669"/>
    <property type="project" value="TreeGrafter"/>
</dbReference>
<dbReference type="GO" id="GO:0006307">
    <property type="term" value="P:DNA alkylation repair"/>
    <property type="evidence" value="ECO:0007669"/>
    <property type="project" value="TreeGrafter"/>
</dbReference>
<proteinExistence type="predicted"/>